<dbReference type="AlphaFoldDB" id="A0A0L7L5B7"/>
<gene>
    <name evidence="3" type="ORF">OBRU01_15253</name>
</gene>
<sequence length="161" mass="17747">MCWWRARPSTPSVAPARSCCPVPAADTLAPRHACMEPERSPPPPTPARRDSDYSEDSGDETVPADPEKWERRDVVRCVRWVARTFSVRAPRRHLLPASGRALLQLTLDNWLQVCSGSEQAARIYHAYLQHAHASATGRAPPPPLPEHQAEPCSSAPCTPDA</sequence>
<proteinExistence type="predicted"/>
<dbReference type="InterPro" id="IPR003118">
    <property type="entry name" value="Pointed_dom"/>
</dbReference>
<feature type="domain" description="PNT" evidence="2">
    <location>
        <begin position="48"/>
        <end position="135"/>
    </location>
</feature>
<evidence type="ECO:0000259" key="2">
    <source>
        <dbReference type="PROSITE" id="PS51433"/>
    </source>
</evidence>
<name>A0A0L7L5B7_OPEBR</name>
<reference evidence="3 4" key="1">
    <citation type="journal article" date="2015" name="Genome Biol. Evol.">
        <title>The genome of winter moth (Operophtera brumata) provides a genomic perspective on sexual dimorphism and phenology.</title>
        <authorList>
            <person name="Derks M.F."/>
            <person name="Smit S."/>
            <person name="Salis L."/>
            <person name="Schijlen E."/>
            <person name="Bossers A."/>
            <person name="Mateman C."/>
            <person name="Pijl A.S."/>
            <person name="de Ridder D."/>
            <person name="Groenen M.A."/>
            <person name="Visser M.E."/>
            <person name="Megens H.J."/>
        </authorList>
    </citation>
    <scope>NUCLEOTIDE SEQUENCE [LARGE SCALE GENOMIC DNA]</scope>
    <source>
        <strain evidence="3">WM2013NL</strain>
        <tissue evidence="3">Head and thorax</tissue>
    </source>
</reference>
<dbReference type="GO" id="GO:0043565">
    <property type="term" value="F:sequence-specific DNA binding"/>
    <property type="evidence" value="ECO:0007669"/>
    <property type="project" value="InterPro"/>
</dbReference>
<evidence type="ECO:0000313" key="4">
    <source>
        <dbReference type="Proteomes" id="UP000037510"/>
    </source>
</evidence>
<accession>A0A0L7L5B7</accession>
<dbReference type="Proteomes" id="UP000037510">
    <property type="component" value="Unassembled WGS sequence"/>
</dbReference>
<dbReference type="PROSITE" id="PS51433">
    <property type="entry name" value="PNT"/>
    <property type="match status" value="1"/>
</dbReference>
<keyword evidence="4" id="KW-1185">Reference proteome</keyword>
<organism evidence="3 4">
    <name type="scientific">Operophtera brumata</name>
    <name type="common">Winter moth</name>
    <name type="synonym">Phalaena brumata</name>
    <dbReference type="NCBI Taxonomy" id="104452"/>
    <lineage>
        <taxon>Eukaryota</taxon>
        <taxon>Metazoa</taxon>
        <taxon>Ecdysozoa</taxon>
        <taxon>Arthropoda</taxon>
        <taxon>Hexapoda</taxon>
        <taxon>Insecta</taxon>
        <taxon>Pterygota</taxon>
        <taxon>Neoptera</taxon>
        <taxon>Endopterygota</taxon>
        <taxon>Lepidoptera</taxon>
        <taxon>Glossata</taxon>
        <taxon>Ditrysia</taxon>
        <taxon>Geometroidea</taxon>
        <taxon>Geometridae</taxon>
        <taxon>Larentiinae</taxon>
        <taxon>Operophtera</taxon>
    </lineage>
</organism>
<feature type="non-terminal residue" evidence="3">
    <location>
        <position position="161"/>
    </location>
</feature>
<dbReference type="Pfam" id="PF02198">
    <property type="entry name" value="SAM_PNT"/>
    <property type="match status" value="1"/>
</dbReference>
<protein>
    <submittedName>
        <fullName evidence="3">DNA-binding protein D-ETS-6</fullName>
    </submittedName>
</protein>
<dbReference type="EMBL" id="JTDY01002923">
    <property type="protein sequence ID" value="KOB70484.1"/>
    <property type="molecule type" value="Genomic_DNA"/>
</dbReference>
<dbReference type="Gene3D" id="1.10.150.50">
    <property type="entry name" value="Transcription Factor, Ets-1"/>
    <property type="match status" value="1"/>
</dbReference>
<comment type="caution">
    <text evidence="3">The sequence shown here is derived from an EMBL/GenBank/DDBJ whole genome shotgun (WGS) entry which is preliminary data.</text>
</comment>
<feature type="region of interest" description="Disordered" evidence="1">
    <location>
        <begin position="30"/>
        <end position="68"/>
    </location>
</feature>
<evidence type="ECO:0000256" key="1">
    <source>
        <dbReference type="SAM" id="MobiDB-lite"/>
    </source>
</evidence>
<keyword evidence="3" id="KW-0238">DNA-binding</keyword>
<dbReference type="InterPro" id="IPR013761">
    <property type="entry name" value="SAM/pointed_sf"/>
</dbReference>
<feature type="region of interest" description="Disordered" evidence="1">
    <location>
        <begin position="134"/>
        <end position="161"/>
    </location>
</feature>
<evidence type="ECO:0000313" key="3">
    <source>
        <dbReference type="EMBL" id="KOB70484.1"/>
    </source>
</evidence>
<dbReference type="SUPFAM" id="SSF47769">
    <property type="entry name" value="SAM/Pointed domain"/>
    <property type="match status" value="1"/>
</dbReference>